<proteinExistence type="predicted"/>
<evidence type="ECO:0000313" key="4">
    <source>
        <dbReference type="EMBL" id="KAK2150861.1"/>
    </source>
</evidence>
<sequence length="170" mass="19191">LCLDLHYTEDEIYELSLAREPRNSLSSPSTPTKPVVFADWVAGVSPPDPDTINKHVEDMVEYYQHQIGQCVGVIDGMISKAEMKTYFIRANCHALRKCFKHNFHEITYFKPTFCIHCTGLLWGLIKQGWKCKDCGINAHKHCKDLVVMECRSKGHGPGRSATFSGGLLPH</sequence>
<dbReference type="PANTHER" id="PTHR22968:SF24">
    <property type="entry name" value="SERINE_THREONINE-PROTEIN KINASE"/>
    <property type="match status" value="1"/>
</dbReference>
<dbReference type="InterPro" id="IPR020454">
    <property type="entry name" value="DAG/PE-bd"/>
</dbReference>
<evidence type="ECO:0000259" key="3">
    <source>
        <dbReference type="PROSITE" id="PS50081"/>
    </source>
</evidence>
<dbReference type="GO" id="GO:0008270">
    <property type="term" value="F:zinc ion binding"/>
    <property type="evidence" value="ECO:0007669"/>
    <property type="project" value="UniProtKB-KW"/>
</dbReference>
<organism evidence="4 5">
    <name type="scientific">Paralvinella palmiformis</name>
    <dbReference type="NCBI Taxonomy" id="53620"/>
    <lineage>
        <taxon>Eukaryota</taxon>
        <taxon>Metazoa</taxon>
        <taxon>Spiralia</taxon>
        <taxon>Lophotrochozoa</taxon>
        <taxon>Annelida</taxon>
        <taxon>Polychaeta</taxon>
        <taxon>Sedentaria</taxon>
        <taxon>Canalipalpata</taxon>
        <taxon>Terebellida</taxon>
        <taxon>Terebelliformia</taxon>
        <taxon>Alvinellidae</taxon>
        <taxon>Paralvinella</taxon>
    </lineage>
</organism>
<dbReference type="PROSITE" id="PS50081">
    <property type="entry name" value="ZF_DAG_PE_2"/>
    <property type="match status" value="1"/>
</dbReference>
<dbReference type="PANTHER" id="PTHR22968">
    <property type="entry name" value="PROTEIN KINASE C, MU"/>
    <property type="match status" value="1"/>
</dbReference>
<dbReference type="InterPro" id="IPR046349">
    <property type="entry name" value="C1-like_sf"/>
</dbReference>
<dbReference type="SMART" id="SM00109">
    <property type="entry name" value="C1"/>
    <property type="match status" value="1"/>
</dbReference>
<dbReference type="AlphaFoldDB" id="A0AAD9JDY5"/>
<dbReference type="GO" id="GO:0005085">
    <property type="term" value="F:guanyl-nucleotide exchange factor activity"/>
    <property type="evidence" value="ECO:0007669"/>
    <property type="project" value="InterPro"/>
</dbReference>
<feature type="domain" description="Phorbol-ester/DAG-type" evidence="3">
    <location>
        <begin position="100"/>
        <end position="150"/>
    </location>
</feature>
<dbReference type="SUPFAM" id="SSF57889">
    <property type="entry name" value="Cysteine-rich domain"/>
    <property type="match status" value="1"/>
</dbReference>
<comment type="caution">
    <text evidence="4">The sequence shown here is derived from an EMBL/GenBank/DDBJ whole genome shotgun (WGS) entry which is preliminary data.</text>
</comment>
<gene>
    <name evidence="4" type="ORF">LSH36_385g02061</name>
</gene>
<dbReference type="GO" id="GO:0005829">
    <property type="term" value="C:cytosol"/>
    <property type="evidence" value="ECO:0007669"/>
    <property type="project" value="TreeGrafter"/>
</dbReference>
<keyword evidence="5" id="KW-1185">Reference proteome</keyword>
<dbReference type="PROSITE" id="PS00479">
    <property type="entry name" value="ZF_DAG_PE_1"/>
    <property type="match status" value="1"/>
</dbReference>
<dbReference type="CDD" id="cd20808">
    <property type="entry name" value="C1_RASGRP"/>
    <property type="match status" value="1"/>
</dbReference>
<protein>
    <recommendedName>
        <fullName evidence="3">Phorbol-ester/DAG-type domain-containing protein</fullName>
    </recommendedName>
</protein>
<evidence type="ECO:0000313" key="5">
    <source>
        <dbReference type="Proteomes" id="UP001208570"/>
    </source>
</evidence>
<evidence type="ECO:0000256" key="2">
    <source>
        <dbReference type="ARBA" id="ARBA00022833"/>
    </source>
</evidence>
<feature type="non-terminal residue" evidence="4">
    <location>
        <position position="1"/>
    </location>
</feature>
<evidence type="ECO:0000256" key="1">
    <source>
        <dbReference type="ARBA" id="ARBA00022723"/>
    </source>
</evidence>
<dbReference type="Proteomes" id="UP001208570">
    <property type="component" value="Unassembled WGS sequence"/>
</dbReference>
<dbReference type="GO" id="GO:0007264">
    <property type="term" value="P:small GTPase-mediated signal transduction"/>
    <property type="evidence" value="ECO:0007669"/>
    <property type="project" value="InterPro"/>
</dbReference>
<dbReference type="GO" id="GO:0007200">
    <property type="term" value="P:phospholipase C-activating G protein-coupled receptor signaling pathway"/>
    <property type="evidence" value="ECO:0007669"/>
    <property type="project" value="TreeGrafter"/>
</dbReference>
<dbReference type="EMBL" id="JAODUP010000385">
    <property type="protein sequence ID" value="KAK2150861.1"/>
    <property type="molecule type" value="Genomic_DNA"/>
</dbReference>
<dbReference type="GO" id="GO:0016020">
    <property type="term" value="C:membrane"/>
    <property type="evidence" value="ECO:0007669"/>
    <property type="project" value="UniProtKB-SubCell"/>
</dbReference>
<dbReference type="InterPro" id="IPR002219">
    <property type="entry name" value="PKC_DAG/PE"/>
</dbReference>
<dbReference type="Gene3D" id="1.10.840.10">
    <property type="entry name" value="Ras guanine-nucleotide exchange factors catalytic domain"/>
    <property type="match status" value="1"/>
</dbReference>
<name>A0AAD9JDY5_9ANNE</name>
<dbReference type="PRINTS" id="PR00008">
    <property type="entry name" value="DAGPEDOMAIN"/>
</dbReference>
<accession>A0AAD9JDY5</accession>
<dbReference type="Pfam" id="PF00130">
    <property type="entry name" value="C1_1"/>
    <property type="match status" value="1"/>
</dbReference>
<reference evidence="4" key="1">
    <citation type="journal article" date="2023" name="Mol. Biol. Evol.">
        <title>Third-Generation Sequencing Reveals the Adaptive Role of the Epigenome in Three Deep-Sea Polychaetes.</title>
        <authorList>
            <person name="Perez M."/>
            <person name="Aroh O."/>
            <person name="Sun Y."/>
            <person name="Lan Y."/>
            <person name="Juniper S.K."/>
            <person name="Young C.R."/>
            <person name="Angers B."/>
            <person name="Qian P.Y."/>
        </authorList>
    </citation>
    <scope>NUCLEOTIDE SEQUENCE</scope>
    <source>
        <strain evidence="4">P08H-3</strain>
    </source>
</reference>
<dbReference type="InterPro" id="IPR036964">
    <property type="entry name" value="RASGEF_cat_dom_sf"/>
</dbReference>
<keyword evidence="1" id="KW-0479">Metal-binding</keyword>
<keyword evidence="2" id="KW-0862">Zinc</keyword>
<dbReference type="GO" id="GO:0004674">
    <property type="term" value="F:protein serine/threonine kinase activity"/>
    <property type="evidence" value="ECO:0007669"/>
    <property type="project" value="UniProtKB-KW"/>
</dbReference>
<dbReference type="Gene3D" id="3.30.60.20">
    <property type="match status" value="1"/>
</dbReference>